<dbReference type="Proteomes" id="UP001347796">
    <property type="component" value="Unassembled WGS sequence"/>
</dbReference>
<evidence type="ECO:0000313" key="3">
    <source>
        <dbReference type="Proteomes" id="UP001347796"/>
    </source>
</evidence>
<feature type="compositionally biased region" description="Polar residues" evidence="1">
    <location>
        <begin position="124"/>
        <end position="192"/>
    </location>
</feature>
<dbReference type="AlphaFoldDB" id="A0AAN8FYZ4"/>
<protein>
    <submittedName>
        <fullName evidence="2">Uncharacterized protein</fullName>
    </submittedName>
</protein>
<gene>
    <name evidence="2" type="ORF">SNE40_021196</name>
</gene>
<dbReference type="EMBL" id="JAZGQO010000018">
    <property type="protein sequence ID" value="KAK6167092.1"/>
    <property type="molecule type" value="Genomic_DNA"/>
</dbReference>
<evidence type="ECO:0000313" key="2">
    <source>
        <dbReference type="EMBL" id="KAK6167092.1"/>
    </source>
</evidence>
<name>A0AAN8FYZ4_PATCE</name>
<keyword evidence="3" id="KW-1185">Reference proteome</keyword>
<proteinExistence type="predicted"/>
<sequence>MAENARENLKSGFKTCGIHPMNKDEVLSKMPNNQSHDDAADILSTSVTEMLQEMRYDKQKKAPKKRKLLAVEPGKSISTSDIATTDTGEESSAPKKTKKTKKKAKCLKKTKPGRLNKEQEGRDVNNNTTHGSDSSNDPIPQVSQVSASPSGQLEVNAPTFPSQTCRGSSDPETLPGTSKMSDTQQVPGIDNDTTGATAGILLREVKNLNDLGQNTLVAAVYENKWWIGKVLDVSDENNDVEIFFMVPSGPSQKFQWGGSDEKCWVKVKHILGIVPSLQLLPFGKICMRFFQIPEELMDEIEAKFLNHLMV</sequence>
<feature type="region of interest" description="Disordered" evidence="1">
    <location>
        <begin position="54"/>
        <end position="192"/>
    </location>
</feature>
<feature type="compositionally biased region" description="Basic residues" evidence="1">
    <location>
        <begin position="95"/>
        <end position="114"/>
    </location>
</feature>
<accession>A0AAN8FYZ4</accession>
<feature type="compositionally biased region" description="Low complexity" evidence="1">
    <location>
        <begin position="76"/>
        <end position="86"/>
    </location>
</feature>
<organism evidence="2 3">
    <name type="scientific">Patella caerulea</name>
    <name type="common">Rayed Mediterranean limpet</name>
    <dbReference type="NCBI Taxonomy" id="87958"/>
    <lineage>
        <taxon>Eukaryota</taxon>
        <taxon>Metazoa</taxon>
        <taxon>Spiralia</taxon>
        <taxon>Lophotrochozoa</taxon>
        <taxon>Mollusca</taxon>
        <taxon>Gastropoda</taxon>
        <taxon>Patellogastropoda</taxon>
        <taxon>Patelloidea</taxon>
        <taxon>Patellidae</taxon>
        <taxon>Patella</taxon>
    </lineage>
</organism>
<comment type="caution">
    <text evidence="2">The sequence shown here is derived from an EMBL/GenBank/DDBJ whole genome shotgun (WGS) entry which is preliminary data.</text>
</comment>
<reference evidence="2 3" key="1">
    <citation type="submission" date="2024-01" db="EMBL/GenBank/DDBJ databases">
        <title>The genome of the rayed Mediterranean limpet Patella caerulea (Linnaeus, 1758).</title>
        <authorList>
            <person name="Anh-Thu Weber A."/>
            <person name="Halstead-Nussloch G."/>
        </authorList>
    </citation>
    <scope>NUCLEOTIDE SEQUENCE [LARGE SCALE GENOMIC DNA]</scope>
    <source>
        <strain evidence="2">AATW-2023a</strain>
        <tissue evidence="2">Whole specimen</tissue>
    </source>
</reference>
<evidence type="ECO:0000256" key="1">
    <source>
        <dbReference type="SAM" id="MobiDB-lite"/>
    </source>
</evidence>